<dbReference type="GO" id="GO:0032259">
    <property type="term" value="P:methylation"/>
    <property type="evidence" value="ECO:0007669"/>
    <property type="project" value="UniProtKB-KW"/>
</dbReference>
<accession>A0ABT1HTP5</accession>
<evidence type="ECO:0000313" key="2">
    <source>
        <dbReference type="EMBL" id="MCP2258896.1"/>
    </source>
</evidence>
<evidence type="ECO:0000313" key="3">
    <source>
        <dbReference type="Proteomes" id="UP001205311"/>
    </source>
</evidence>
<keyword evidence="2" id="KW-0489">Methyltransferase</keyword>
<comment type="caution">
    <text evidence="2">The sequence shown here is derived from an EMBL/GenBank/DDBJ whole genome shotgun (WGS) entry which is preliminary data.</text>
</comment>
<dbReference type="PANTHER" id="PTHR43591:SF24">
    <property type="entry name" value="2-METHOXY-6-POLYPRENYL-1,4-BENZOQUINOL METHYLASE, MITOCHONDRIAL"/>
    <property type="match status" value="1"/>
</dbReference>
<dbReference type="EMBL" id="JAMTCP010000011">
    <property type="protein sequence ID" value="MCP2258896.1"/>
    <property type="molecule type" value="Genomic_DNA"/>
</dbReference>
<protein>
    <submittedName>
        <fullName evidence="2">Methyltransferase domain-containing protein</fullName>
    </submittedName>
</protein>
<dbReference type="Gene3D" id="3.40.50.150">
    <property type="entry name" value="Vaccinia Virus protein VP39"/>
    <property type="match status" value="1"/>
</dbReference>
<dbReference type="Pfam" id="PF08241">
    <property type="entry name" value="Methyltransf_11"/>
    <property type="match status" value="1"/>
</dbReference>
<dbReference type="CDD" id="cd02440">
    <property type="entry name" value="AdoMet_MTases"/>
    <property type="match status" value="1"/>
</dbReference>
<sequence length="284" mass="31037">MDLPADHPGFDADDVISYRDPGTAEDYQSWDDTVCWVLGYPFVPRALGLVAGRGGVLLDLGCGTGEFARWLARGYGVHVVGVDSSPAMLELARRRSPDPLVSYHLTVEDRLPFLAAASVDAATACFVFNTIAEPERLRVLVGEVARVLRPGGRFTTLAPHPDHVDGGRFEGFRRGEPGVRYRPGQAIPVRIRRTDGSWVRVVNVYWPTETYRDLLTGAGFRDVRVDAPRLADAAGVADPALLAARPWALERHRPPFLLVTGVRAGNPHREALAREGESRGGPSR</sequence>
<dbReference type="RefSeq" id="WP_253669807.1">
    <property type="nucleotide sequence ID" value="NZ_JAMTCP010000011.1"/>
</dbReference>
<dbReference type="PANTHER" id="PTHR43591">
    <property type="entry name" value="METHYLTRANSFERASE"/>
    <property type="match status" value="1"/>
</dbReference>
<dbReference type="Proteomes" id="UP001205311">
    <property type="component" value="Unassembled WGS sequence"/>
</dbReference>
<organism evidence="2 3">
    <name type="scientific">Streptoalloteichus tenebrarius (strain ATCC 17920 / DSM 40477 / JCM 4838 / CBS 697.72 / NBRC 16177 / NCIMB 11028 / NRRL B-12390 / A12253. 1 / ISP 5477)</name>
    <name type="common">Streptomyces tenebrarius</name>
    <dbReference type="NCBI Taxonomy" id="1933"/>
    <lineage>
        <taxon>Bacteria</taxon>
        <taxon>Bacillati</taxon>
        <taxon>Actinomycetota</taxon>
        <taxon>Actinomycetes</taxon>
        <taxon>Pseudonocardiales</taxon>
        <taxon>Pseudonocardiaceae</taxon>
        <taxon>Streptoalloteichus</taxon>
    </lineage>
</organism>
<keyword evidence="2" id="KW-0808">Transferase</keyword>
<dbReference type="InterPro" id="IPR029063">
    <property type="entry name" value="SAM-dependent_MTases_sf"/>
</dbReference>
<keyword evidence="3" id="KW-1185">Reference proteome</keyword>
<evidence type="ECO:0000259" key="1">
    <source>
        <dbReference type="Pfam" id="PF08241"/>
    </source>
</evidence>
<dbReference type="GO" id="GO:0008168">
    <property type="term" value="F:methyltransferase activity"/>
    <property type="evidence" value="ECO:0007669"/>
    <property type="project" value="UniProtKB-KW"/>
</dbReference>
<dbReference type="SUPFAM" id="SSF53335">
    <property type="entry name" value="S-adenosyl-L-methionine-dependent methyltransferases"/>
    <property type="match status" value="1"/>
</dbReference>
<feature type="domain" description="Methyltransferase type 11" evidence="1">
    <location>
        <begin position="58"/>
        <end position="154"/>
    </location>
</feature>
<reference evidence="2 3" key="1">
    <citation type="submission" date="2022-06" db="EMBL/GenBank/DDBJ databases">
        <title>Genomic Encyclopedia of Archaeal and Bacterial Type Strains, Phase II (KMG-II): from individual species to whole genera.</title>
        <authorList>
            <person name="Goeker M."/>
        </authorList>
    </citation>
    <scope>NUCLEOTIDE SEQUENCE [LARGE SCALE GENOMIC DNA]</scope>
    <source>
        <strain evidence="2 3">DSM 40477</strain>
    </source>
</reference>
<name>A0ABT1HTP5_STRSD</name>
<dbReference type="InterPro" id="IPR013216">
    <property type="entry name" value="Methyltransf_11"/>
</dbReference>
<proteinExistence type="predicted"/>
<gene>
    <name evidence="2" type="ORF">LX15_002594</name>
</gene>